<organism evidence="1 2">
    <name type="scientific">Diphasiastrum complanatum</name>
    <name type="common">Issler's clubmoss</name>
    <name type="synonym">Lycopodium complanatum</name>
    <dbReference type="NCBI Taxonomy" id="34168"/>
    <lineage>
        <taxon>Eukaryota</taxon>
        <taxon>Viridiplantae</taxon>
        <taxon>Streptophyta</taxon>
        <taxon>Embryophyta</taxon>
        <taxon>Tracheophyta</taxon>
        <taxon>Lycopodiopsida</taxon>
        <taxon>Lycopodiales</taxon>
        <taxon>Lycopodiaceae</taxon>
        <taxon>Lycopodioideae</taxon>
        <taxon>Diphasiastrum</taxon>
    </lineage>
</organism>
<proteinExistence type="predicted"/>
<protein>
    <submittedName>
        <fullName evidence="1">Uncharacterized protein</fullName>
    </submittedName>
</protein>
<dbReference type="EMBL" id="CM055114">
    <property type="protein sequence ID" value="KAJ7513607.1"/>
    <property type="molecule type" value="Genomic_DNA"/>
</dbReference>
<comment type="caution">
    <text evidence="1">The sequence shown here is derived from an EMBL/GenBank/DDBJ whole genome shotgun (WGS) entry which is preliminary data.</text>
</comment>
<sequence>MGLDAPTSQLMELKVVAEMPEVVVPAEPTPEGAFYLSNIDQVVNFYVETVYFFKANAAKGVDNVAEVLKEALSKLLVPYHFLAGRLTLNMQQMRMEIDCNRAGVLFTKSTTDLSISDLGDVSLPNPLFRSLILLPKDADTVSEAPIMTAQVTLFKCGGFCLGHYMNHAVMDGISALKFLNNWCSIAKGEGLTLPPSLDRTLLSARSPPSPVFDHPEFVKLSDMPTNTSFTTTDAIGAQFKGTSAPINHVFQIFPFTAQELESLKQHALSDPSISKCSTFEAIVAHVWQARSKSVAAAPDQQCKIFFAVDFRNRIYPPLPSNYVGNAVVAPLVQVQHADLISNSLSFCVRKIQQCMECVTDEYVRSSIDWWETYKGVPAFLGEILVSAWWKIPFETVDFGWGKPIYAGPVVNDRSEFILLLSNGKRDGGLNIYLALLPEEMAKFEQNIKVPSMS</sequence>
<name>A0ACC2A7Y8_DIPCM</name>
<dbReference type="Proteomes" id="UP001162992">
    <property type="component" value="Chromosome 23"/>
</dbReference>
<evidence type="ECO:0000313" key="1">
    <source>
        <dbReference type="EMBL" id="KAJ7513607.1"/>
    </source>
</evidence>
<evidence type="ECO:0000313" key="2">
    <source>
        <dbReference type="Proteomes" id="UP001162992"/>
    </source>
</evidence>
<reference evidence="2" key="1">
    <citation type="journal article" date="2024" name="Proc. Natl. Acad. Sci. U.S.A.">
        <title>Extraordinary preservation of gene collinearity over three hundred million years revealed in homosporous lycophytes.</title>
        <authorList>
            <person name="Li C."/>
            <person name="Wickell D."/>
            <person name="Kuo L.Y."/>
            <person name="Chen X."/>
            <person name="Nie B."/>
            <person name="Liao X."/>
            <person name="Peng D."/>
            <person name="Ji J."/>
            <person name="Jenkins J."/>
            <person name="Williams M."/>
            <person name="Shu S."/>
            <person name="Plott C."/>
            <person name="Barry K."/>
            <person name="Rajasekar S."/>
            <person name="Grimwood J."/>
            <person name="Han X."/>
            <person name="Sun S."/>
            <person name="Hou Z."/>
            <person name="He W."/>
            <person name="Dai G."/>
            <person name="Sun C."/>
            <person name="Schmutz J."/>
            <person name="Leebens-Mack J.H."/>
            <person name="Li F.W."/>
            <person name="Wang L."/>
        </authorList>
    </citation>
    <scope>NUCLEOTIDE SEQUENCE [LARGE SCALE GENOMIC DNA]</scope>
    <source>
        <strain evidence="2">cv. PW_Plant_1</strain>
    </source>
</reference>
<keyword evidence="2" id="KW-1185">Reference proteome</keyword>
<gene>
    <name evidence="1" type="ORF">O6H91_23G006200</name>
</gene>
<accession>A0ACC2A7Y8</accession>